<feature type="domain" description="Aminoglycoside phosphotransferase" evidence="1">
    <location>
        <begin position="56"/>
        <end position="129"/>
    </location>
</feature>
<reference evidence="2" key="1">
    <citation type="journal article" date="2023" name="Int. J. Syst. Evol. Microbiol.">
        <title>Collibacillus ludicampi gen. nov., sp. nov., a new soil bacterium of the family Alicyclobacillaceae.</title>
        <authorList>
            <person name="Jojima T."/>
            <person name="Ioku Y."/>
            <person name="Fukuta Y."/>
            <person name="Shirasaka N."/>
            <person name="Matsumura Y."/>
            <person name="Mori M."/>
        </authorList>
    </citation>
    <scope>NUCLEOTIDE SEQUENCE</scope>
    <source>
        <strain evidence="2">TP075</strain>
    </source>
</reference>
<sequence>MVDVEGKKGIVYERIVGITMTSYISRNLWNVDKEAKRLAELHYELHKTESSGLPSQKNIVRARIEQVDCLTDSDKQLIREHLDRLPDGNQICHGDFHPDNIMLTRQGPVIIDWTTGTSGNPLADVARTILILKYGALPSGLPAIVKLLIPSLRKRICNKYVNRYLEISGSAIDQINEWMLPITAARLSETIPEEEKGKLRSLLDALLEAARTSA</sequence>
<dbReference type="Gene3D" id="3.90.1200.10">
    <property type="match status" value="1"/>
</dbReference>
<evidence type="ECO:0000259" key="1">
    <source>
        <dbReference type="Pfam" id="PF01636"/>
    </source>
</evidence>
<proteinExistence type="predicted"/>
<dbReference type="EMBL" id="BOQE01000001">
    <property type="protein sequence ID" value="GIM44812.1"/>
    <property type="molecule type" value="Genomic_DNA"/>
</dbReference>
<dbReference type="InterPro" id="IPR002575">
    <property type="entry name" value="Aminoglycoside_PTrfase"/>
</dbReference>
<gene>
    <name evidence="2" type="ORF">DNHGIG_03610</name>
</gene>
<dbReference type="SUPFAM" id="SSF56112">
    <property type="entry name" value="Protein kinase-like (PK-like)"/>
    <property type="match status" value="1"/>
</dbReference>
<keyword evidence="3" id="KW-1185">Reference proteome</keyword>
<name>A0AAV4LAG3_9BACL</name>
<evidence type="ECO:0000313" key="3">
    <source>
        <dbReference type="Proteomes" id="UP001057291"/>
    </source>
</evidence>
<protein>
    <recommendedName>
        <fullName evidence="1">Aminoglycoside phosphotransferase domain-containing protein</fullName>
    </recommendedName>
</protein>
<dbReference type="Pfam" id="PF01636">
    <property type="entry name" value="APH"/>
    <property type="match status" value="1"/>
</dbReference>
<evidence type="ECO:0000313" key="2">
    <source>
        <dbReference type="EMBL" id="GIM44812.1"/>
    </source>
</evidence>
<dbReference type="Proteomes" id="UP001057291">
    <property type="component" value="Unassembled WGS sequence"/>
</dbReference>
<dbReference type="AlphaFoldDB" id="A0AAV4LAG3"/>
<dbReference type="InterPro" id="IPR011009">
    <property type="entry name" value="Kinase-like_dom_sf"/>
</dbReference>
<accession>A0AAV4LAG3</accession>
<comment type="caution">
    <text evidence="2">The sequence shown here is derived from an EMBL/GenBank/DDBJ whole genome shotgun (WGS) entry which is preliminary data.</text>
</comment>
<organism evidence="2 3">
    <name type="scientific">Collibacillus ludicampi</name>
    <dbReference type="NCBI Taxonomy" id="2771369"/>
    <lineage>
        <taxon>Bacteria</taxon>
        <taxon>Bacillati</taxon>
        <taxon>Bacillota</taxon>
        <taxon>Bacilli</taxon>
        <taxon>Bacillales</taxon>
        <taxon>Alicyclobacillaceae</taxon>
        <taxon>Collibacillus</taxon>
    </lineage>
</organism>